<keyword evidence="3" id="KW-0479">Metal-binding</keyword>
<keyword evidence="7" id="KW-0175">Coiled coil</keyword>
<evidence type="ECO:0000256" key="1">
    <source>
        <dbReference type="ARBA" id="ARBA00006622"/>
    </source>
</evidence>
<feature type="transmembrane region" description="Helical" evidence="8">
    <location>
        <begin position="594"/>
        <end position="615"/>
    </location>
</feature>
<dbReference type="PANTHER" id="PTHR12918">
    <property type="entry name" value="CYSTEINE DIOXYGENASE"/>
    <property type="match status" value="1"/>
</dbReference>
<dbReference type="Pfam" id="PF05995">
    <property type="entry name" value="CDO_I"/>
    <property type="match status" value="2"/>
</dbReference>
<dbReference type="AlphaFoldDB" id="A0A1Q9D6X1"/>
<dbReference type="InterPro" id="IPR014710">
    <property type="entry name" value="RmlC-like_jellyroll"/>
</dbReference>
<dbReference type="EMBL" id="LSRX01000692">
    <property type="protein sequence ID" value="OLP90857.1"/>
    <property type="molecule type" value="Genomic_DNA"/>
</dbReference>
<evidence type="ECO:0000256" key="5">
    <source>
        <dbReference type="ARBA" id="ARBA00023002"/>
    </source>
</evidence>
<reference evidence="9 10" key="1">
    <citation type="submission" date="2016-02" db="EMBL/GenBank/DDBJ databases">
        <title>Genome analysis of coral dinoflagellate symbionts highlights evolutionary adaptations to a symbiotic lifestyle.</title>
        <authorList>
            <person name="Aranda M."/>
            <person name="Li Y."/>
            <person name="Liew Y.J."/>
            <person name="Baumgarten S."/>
            <person name="Simakov O."/>
            <person name="Wilson M."/>
            <person name="Piel J."/>
            <person name="Ashoor H."/>
            <person name="Bougouffa S."/>
            <person name="Bajic V.B."/>
            <person name="Ryu T."/>
            <person name="Ravasi T."/>
            <person name="Bayer T."/>
            <person name="Micklem G."/>
            <person name="Kim H."/>
            <person name="Bhak J."/>
            <person name="Lajeunesse T.C."/>
            <person name="Voolstra C.R."/>
        </authorList>
    </citation>
    <scope>NUCLEOTIDE SEQUENCE [LARGE SCALE GENOMIC DNA]</scope>
    <source>
        <strain evidence="9 10">CCMP2467</strain>
    </source>
</reference>
<gene>
    <name evidence="9" type="primary">cdo1</name>
    <name evidence="9" type="ORF">AK812_SmicGene27550</name>
</gene>
<dbReference type="GO" id="GO:0017172">
    <property type="term" value="F:cysteine dioxygenase activity"/>
    <property type="evidence" value="ECO:0007669"/>
    <property type="project" value="UniProtKB-EC"/>
</dbReference>
<dbReference type="EC" id="1.13.11.20" evidence="2"/>
<proteinExistence type="inferred from homology"/>
<evidence type="ECO:0000256" key="8">
    <source>
        <dbReference type="SAM" id="Phobius"/>
    </source>
</evidence>
<dbReference type="Proteomes" id="UP000186817">
    <property type="component" value="Unassembled WGS sequence"/>
</dbReference>
<keyword evidence="6" id="KW-0408">Iron</keyword>
<evidence type="ECO:0000256" key="6">
    <source>
        <dbReference type="ARBA" id="ARBA00023004"/>
    </source>
</evidence>
<feature type="transmembrane region" description="Helical" evidence="8">
    <location>
        <begin position="344"/>
        <end position="364"/>
    </location>
</feature>
<feature type="transmembrane region" description="Helical" evidence="8">
    <location>
        <begin position="275"/>
        <end position="294"/>
    </location>
</feature>
<keyword evidence="8" id="KW-1133">Transmembrane helix</keyword>
<dbReference type="GO" id="GO:0008198">
    <property type="term" value="F:ferrous iron binding"/>
    <property type="evidence" value="ECO:0007669"/>
    <property type="project" value="TreeGrafter"/>
</dbReference>
<comment type="caution">
    <text evidence="9">The sequence shown here is derived from an EMBL/GenBank/DDBJ whole genome shotgun (WGS) entry which is preliminary data.</text>
</comment>
<dbReference type="InterPro" id="IPR010699">
    <property type="entry name" value="DUF1275"/>
</dbReference>
<accession>A0A1Q9D6X1</accession>
<dbReference type="InterPro" id="IPR010300">
    <property type="entry name" value="CDO_1"/>
</dbReference>
<keyword evidence="4 9" id="KW-0223">Dioxygenase</keyword>
<dbReference type="OrthoDB" id="543511at2759"/>
<keyword evidence="8" id="KW-0472">Membrane</keyword>
<keyword evidence="8" id="KW-0812">Transmembrane</keyword>
<feature type="transmembrane region" description="Helical" evidence="8">
    <location>
        <begin position="239"/>
        <end position="263"/>
    </location>
</feature>
<feature type="coiled-coil region" evidence="7">
    <location>
        <begin position="388"/>
        <end position="415"/>
    </location>
</feature>
<dbReference type="GO" id="GO:0019448">
    <property type="term" value="P:L-cysteine catabolic process"/>
    <property type="evidence" value="ECO:0007669"/>
    <property type="project" value="TreeGrafter"/>
</dbReference>
<evidence type="ECO:0000313" key="9">
    <source>
        <dbReference type="EMBL" id="OLP90857.1"/>
    </source>
</evidence>
<evidence type="ECO:0000256" key="2">
    <source>
        <dbReference type="ARBA" id="ARBA00013133"/>
    </source>
</evidence>
<dbReference type="Pfam" id="PF06912">
    <property type="entry name" value="DUF1275"/>
    <property type="match status" value="1"/>
</dbReference>
<protein>
    <recommendedName>
        <fullName evidence="2">cysteine dioxygenase</fullName>
        <ecNumber evidence="2">1.13.11.20</ecNumber>
    </recommendedName>
</protein>
<dbReference type="PANTHER" id="PTHR12918:SF1">
    <property type="entry name" value="CYSTEINE DIOXYGENASE TYPE 1"/>
    <property type="match status" value="1"/>
</dbReference>
<dbReference type="SUPFAM" id="SSF51182">
    <property type="entry name" value="RmlC-like cupins"/>
    <property type="match status" value="2"/>
</dbReference>
<organism evidence="9 10">
    <name type="scientific">Symbiodinium microadriaticum</name>
    <name type="common">Dinoflagellate</name>
    <name type="synonym">Zooxanthella microadriatica</name>
    <dbReference type="NCBI Taxonomy" id="2951"/>
    <lineage>
        <taxon>Eukaryota</taxon>
        <taxon>Sar</taxon>
        <taxon>Alveolata</taxon>
        <taxon>Dinophyceae</taxon>
        <taxon>Suessiales</taxon>
        <taxon>Symbiodiniaceae</taxon>
        <taxon>Symbiodinium</taxon>
    </lineage>
</organism>
<sequence length="1054" mass="115677">MGDASETWLPDDEEFHLEEGPEGSASWIAFLRDDVKVQCAVWLCASAAAARHATAPCCRGLLELALGMSSKIPSVLGWAVASLLSLAWLLLDLQMVFTSEQRAMLFPPWSILVFVKQPVAVGRSGSKKGTREVDMPEGGISFQQVHSLLIGNWKGLFTHQEDQGDIGDDGESGSHPEELPTAKVLGHGCLAACAGASNVIAFKSWHLYASHVTGSTSAIAFRIEGVHQDGVEMESLQEAVALVGSFLLGSFGRIWKAFLGFALLGTVKVHFLGKAFYGLALVLNSTLLVLAAFVPGRNAMCTSHFGAIVRTTHVYAPFRPMKVTDIGSTLGRISMIFLRKARKLLVLSGLWTSFFIGGLIGASLREGVYEENMMPGKTLKEYIQKMEKERFDSDLKEVQEAIHHMESRLHSIDTENNESLVVELDEEMGHMIEALHEVEADFENLSAATAMLRSNSQLSVGQNSHGGSPVHRILQHLVIFPFWDRTHPPNGVRGSVPWPVPIGNVFTLIDQQQKITRHDRLSVVIFLGYDGRSYVRRVQAIDETVAPSRLQTVGDLAGAPSDKPLYSADGSADWLEAQAIKGTLLAGPFPISSVLSVAFVLTVLSPPMAFAFFVTSQPLVTLWFLLLASIGMSFLFGVSFMHDSLGLHQIENPSESDVAVSLHVYSPPFQECRIFPPTGAPPKTAPMVSVFVPEGLQKAAEESKSLSLQDFCSKLSDLRAEEGDGKTHLHPVLDLLVSAEMTDMEWASYASPMHFSEFQPVQHIIHCDDEFSVVISCWSPGQKIPPHTVGRGRVMWLKVLHGNLLFQEYSPGLFPWESDVERQTELGEGSASFLEECGVRMHDVKNLSETEPAVSIQVFSPPLTSFTFHSEKGTERRDLPWLVGQADATKGSEAFSSSRAVRTAGRWFLSFRGLQSLLNEEFSRPEVTPSVISTLLSKAVFNPQEWRDRLSLTATPGGSSQAGSAWPKHILVAQEKKYSIILSFWGNSPERSVAIEGGTGMSWTLVLEGELEERAVNIASEQLELQRQIIDHRFVVAPSDMPSKRVHGVSVELM</sequence>
<dbReference type="Gene3D" id="2.60.120.10">
    <property type="entry name" value="Jelly Rolls"/>
    <property type="match status" value="2"/>
</dbReference>
<dbReference type="InterPro" id="IPR011051">
    <property type="entry name" value="RmlC_Cupin_sf"/>
</dbReference>
<feature type="transmembrane region" description="Helical" evidence="8">
    <location>
        <begin position="75"/>
        <end position="97"/>
    </location>
</feature>
<keyword evidence="10" id="KW-1185">Reference proteome</keyword>
<evidence type="ECO:0000256" key="7">
    <source>
        <dbReference type="SAM" id="Coils"/>
    </source>
</evidence>
<comment type="similarity">
    <text evidence="1">Belongs to the cysteine dioxygenase family.</text>
</comment>
<feature type="transmembrane region" description="Helical" evidence="8">
    <location>
        <begin position="622"/>
        <end position="641"/>
    </location>
</feature>
<keyword evidence="5" id="KW-0560">Oxidoreductase</keyword>
<name>A0A1Q9D6X1_SYMMI</name>
<evidence type="ECO:0000313" key="10">
    <source>
        <dbReference type="Proteomes" id="UP000186817"/>
    </source>
</evidence>
<evidence type="ECO:0000256" key="3">
    <source>
        <dbReference type="ARBA" id="ARBA00022723"/>
    </source>
</evidence>
<evidence type="ECO:0000256" key="4">
    <source>
        <dbReference type="ARBA" id="ARBA00022964"/>
    </source>
</evidence>